<accession>A0A0P5XHS8</accession>
<sequence>MNVILICLDYKDRHRMKRCPFLCFVGLYLHWLCFSFDQVQQCVRVMLNQVITRYFITDKKESLIDSKIWCYFKPGTWPAAS</sequence>
<organism evidence="1">
    <name type="scientific">Daphnia magna</name>
    <dbReference type="NCBI Taxonomy" id="35525"/>
    <lineage>
        <taxon>Eukaryota</taxon>
        <taxon>Metazoa</taxon>
        <taxon>Ecdysozoa</taxon>
        <taxon>Arthropoda</taxon>
        <taxon>Crustacea</taxon>
        <taxon>Branchiopoda</taxon>
        <taxon>Diplostraca</taxon>
        <taxon>Cladocera</taxon>
        <taxon>Anomopoda</taxon>
        <taxon>Daphniidae</taxon>
        <taxon>Daphnia</taxon>
    </lineage>
</organism>
<protein>
    <submittedName>
        <fullName evidence="1">Uncharacterized protein</fullName>
    </submittedName>
</protein>
<proteinExistence type="predicted"/>
<name>A0A0P5XHS8_9CRUS</name>
<dbReference type="EMBL" id="GDIQ01075922">
    <property type="protein sequence ID" value="JAN18815.1"/>
    <property type="molecule type" value="Transcribed_RNA"/>
</dbReference>
<dbReference type="AlphaFoldDB" id="A0A0P5XHS8"/>
<evidence type="ECO:0000313" key="1">
    <source>
        <dbReference type="EMBL" id="JAN18815.1"/>
    </source>
</evidence>
<reference evidence="1" key="1">
    <citation type="submission" date="2015-10" db="EMBL/GenBank/DDBJ databases">
        <title>EvidentialGene: Evidence-directed Construction of Complete mRNA Transcriptomes without Genomes.</title>
        <authorList>
            <person name="Gilbert D.G."/>
        </authorList>
    </citation>
    <scope>NUCLEOTIDE SEQUENCE</scope>
</reference>